<dbReference type="AlphaFoldDB" id="A0A7Y9LQ35"/>
<organism evidence="6 7">
    <name type="scientific">Pigmentiphaga litoralis</name>
    <dbReference type="NCBI Taxonomy" id="516702"/>
    <lineage>
        <taxon>Bacteria</taxon>
        <taxon>Pseudomonadati</taxon>
        <taxon>Pseudomonadota</taxon>
        <taxon>Betaproteobacteria</taxon>
        <taxon>Burkholderiales</taxon>
        <taxon>Alcaligenaceae</taxon>
        <taxon>Pigmentiphaga</taxon>
    </lineage>
</organism>
<dbReference type="InterPro" id="IPR036704">
    <property type="entry name" value="RraA/RraA-like_sf"/>
</dbReference>
<accession>A0A7Y9LQ35</accession>
<dbReference type="PANTHER" id="PTHR33254">
    <property type="entry name" value="4-HYDROXY-4-METHYL-2-OXOGLUTARATE ALDOLASE 3-RELATED"/>
    <property type="match status" value="1"/>
</dbReference>
<proteinExistence type="predicted"/>
<dbReference type="SUPFAM" id="SSF89562">
    <property type="entry name" value="RraA-like"/>
    <property type="match status" value="1"/>
</dbReference>
<keyword evidence="5" id="KW-0460">Magnesium</keyword>
<dbReference type="GO" id="GO:0046872">
    <property type="term" value="F:metal ion binding"/>
    <property type="evidence" value="ECO:0007669"/>
    <property type="project" value="UniProtKB-KW"/>
</dbReference>
<evidence type="ECO:0000256" key="4">
    <source>
        <dbReference type="ARBA" id="ARBA00030169"/>
    </source>
</evidence>
<name>A0A7Y9LQ35_9BURK</name>
<dbReference type="Pfam" id="PF03737">
    <property type="entry name" value="RraA-like"/>
    <property type="match status" value="1"/>
</dbReference>
<reference evidence="6 7" key="1">
    <citation type="submission" date="2020-07" db="EMBL/GenBank/DDBJ databases">
        <title>Genomic Encyclopedia of Type Strains, Phase IV (KMG-V): Genome sequencing to study the core and pangenomes of soil and plant-associated prokaryotes.</title>
        <authorList>
            <person name="Whitman W."/>
        </authorList>
    </citation>
    <scope>NUCLEOTIDE SEQUENCE [LARGE SCALE GENOMIC DNA]</scope>
    <source>
        <strain evidence="6 7">SAS40</strain>
    </source>
</reference>
<evidence type="ECO:0000256" key="2">
    <source>
        <dbReference type="ARBA" id="ARBA00016549"/>
    </source>
</evidence>
<dbReference type="InterPro" id="IPR005493">
    <property type="entry name" value="RraA/RraA-like"/>
</dbReference>
<protein>
    <recommendedName>
        <fullName evidence="2">Putative 4-hydroxy-4-methyl-2-oxoglutarate aldolase</fullName>
    </recommendedName>
    <alternativeName>
        <fullName evidence="3">Regulator of ribonuclease activity homolog</fullName>
    </alternativeName>
    <alternativeName>
        <fullName evidence="4">RraA-like protein</fullName>
    </alternativeName>
</protein>
<gene>
    <name evidence="6" type="ORF">FHW18_004775</name>
</gene>
<dbReference type="Gene3D" id="3.50.30.40">
    <property type="entry name" value="Ribonuclease E inhibitor RraA/RraA-like"/>
    <property type="match status" value="1"/>
</dbReference>
<dbReference type="RefSeq" id="WP_179589414.1">
    <property type="nucleotide sequence ID" value="NZ_JACBYR010000002.1"/>
</dbReference>
<evidence type="ECO:0000256" key="1">
    <source>
        <dbReference type="ARBA" id="ARBA00001968"/>
    </source>
</evidence>
<evidence type="ECO:0000313" key="7">
    <source>
        <dbReference type="Proteomes" id="UP000542125"/>
    </source>
</evidence>
<dbReference type="CDD" id="cd16841">
    <property type="entry name" value="RraA_family"/>
    <property type="match status" value="1"/>
</dbReference>
<comment type="cofactor">
    <cofactor evidence="1">
        <name>a divalent metal cation</name>
        <dbReference type="ChEBI" id="CHEBI:60240"/>
    </cofactor>
</comment>
<keyword evidence="7" id="KW-1185">Reference proteome</keyword>
<dbReference type="PANTHER" id="PTHR33254:SF4">
    <property type="entry name" value="4-HYDROXY-4-METHYL-2-OXOGLUTARATE ALDOLASE 3-RELATED"/>
    <property type="match status" value="1"/>
</dbReference>
<feature type="binding site" evidence="5">
    <location>
        <position position="162"/>
    </location>
    <ligand>
        <name>substrate</name>
    </ligand>
</feature>
<feature type="binding site" evidence="5">
    <location>
        <position position="163"/>
    </location>
    <ligand>
        <name>Mg(2+)</name>
        <dbReference type="ChEBI" id="CHEBI:18420"/>
    </ligand>
</feature>
<dbReference type="EMBL" id="JACBYR010000002">
    <property type="protein sequence ID" value="NYE85468.1"/>
    <property type="molecule type" value="Genomic_DNA"/>
</dbReference>
<evidence type="ECO:0000256" key="5">
    <source>
        <dbReference type="PIRSR" id="PIRSR605493-1"/>
    </source>
</evidence>
<comment type="caution">
    <text evidence="6">The sequence shown here is derived from an EMBL/GenBank/DDBJ whole genome shotgun (WGS) entry which is preliminary data.</text>
</comment>
<comment type="cofactor">
    <cofactor evidence="5">
        <name>Mg(2+)</name>
        <dbReference type="ChEBI" id="CHEBI:18420"/>
    </cofactor>
</comment>
<dbReference type="Proteomes" id="UP000542125">
    <property type="component" value="Unassembled WGS sequence"/>
</dbReference>
<sequence length="264" mass="29081">MTQSRQEVLNDYEEYKAQGRIWGQVPVERITKIKFPRTPKAVIDRYLALPDLTTTVSDLLDGFGVQSVIAASYIKPLIDGKKIVGNAVTLRSIPERKTPTQGYIDKEPIKMSTREIYYLSEPGDVLVADFAGNLDISNMGGQSALVAKTHGFVGAIVNGAVRDLPAIREIDYPVWAAGVTPITGKFRMEAMEINGPVRVHDVVVYPGDLIVADDSGICVVPAELVEPLIDEAERVGGAEDHMRALIESKAPISELRPFFRKRYD</sequence>
<evidence type="ECO:0000256" key="3">
    <source>
        <dbReference type="ARBA" id="ARBA00029596"/>
    </source>
</evidence>
<evidence type="ECO:0000313" key="6">
    <source>
        <dbReference type="EMBL" id="NYE85468.1"/>
    </source>
</evidence>
<keyword evidence="5" id="KW-0479">Metal-binding</keyword>